<reference evidence="1 2" key="1">
    <citation type="submission" date="2020-10" db="EMBL/GenBank/DDBJ databases">
        <title>Plant Genome Project.</title>
        <authorList>
            <person name="Zhang R.-G."/>
        </authorList>
    </citation>
    <scope>NUCLEOTIDE SEQUENCE [LARGE SCALE GENOMIC DNA]</scope>
    <source>
        <strain evidence="1">FAFU-HL-1</strain>
        <tissue evidence="1">Leaf</tissue>
    </source>
</reference>
<dbReference type="EMBL" id="JADGMS010000001">
    <property type="protein sequence ID" value="KAF9690171.1"/>
    <property type="molecule type" value="Genomic_DNA"/>
</dbReference>
<name>A0A835NBK5_9ROSI</name>
<sequence>MKRTLSLLVVFPVRVEDSTEIISLPKLVKTLWAGLLNIPFVTICDQHRQSLLRCGLYYYFLGTLCIY</sequence>
<gene>
    <name evidence="1" type="ORF">SADUNF_Sadunf01G0168000</name>
</gene>
<dbReference type="AlphaFoldDB" id="A0A835NBK5"/>
<dbReference type="Proteomes" id="UP000657918">
    <property type="component" value="Unassembled WGS sequence"/>
</dbReference>
<organism evidence="1 2">
    <name type="scientific">Salix dunnii</name>
    <dbReference type="NCBI Taxonomy" id="1413687"/>
    <lineage>
        <taxon>Eukaryota</taxon>
        <taxon>Viridiplantae</taxon>
        <taxon>Streptophyta</taxon>
        <taxon>Embryophyta</taxon>
        <taxon>Tracheophyta</taxon>
        <taxon>Spermatophyta</taxon>
        <taxon>Magnoliopsida</taxon>
        <taxon>eudicotyledons</taxon>
        <taxon>Gunneridae</taxon>
        <taxon>Pentapetalae</taxon>
        <taxon>rosids</taxon>
        <taxon>fabids</taxon>
        <taxon>Malpighiales</taxon>
        <taxon>Salicaceae</taxon>
        <taxon>Saliceae</taxon>
        <taxon>Salix</taxon>
    </lineage>
</organism>
<protein>
    <submittedName>
        <fullName evidence="1">Uncharacterized protein</fullName>
    </submittedName>
</protein>
<accession>A0A835NBK5</accession>
<evidence type="ECO:0000313" key="1">
    <source>
        <dbReference type="EMBL" id="KAF9690171.1"/>
    </source>
</evidence>
<evidence type="ECO:0000313" key="2">
    <source>
        <dbReference type="Proteomes" id="UP000657918"/>
    </source>
</evidence>
<proteinExistence type="predicted"/>
<dbReference type="OrthoDB" id="6431331at2759"/>
<keyword evidence="2" id="KW-1185">Reference proteome</keyword>
<comment type="caution">
    <text evidence="1">The sequence shown here is derived from an EMBL/GenBank/DDBJ whole genome shotgun (WGS) entry which is preliminary data.</text>
</comment>